<name>A0A841GMS3_9BACT</name>
<protein>
    <submittedName>
        <fullName evidence="6">Biotin synthase</fullName>
        <ecNumber evidence="6">2.8.1.6</ecNumber>
    </submittedName>
</protein>
<dbReference type="InterPro" id="IPR013785">
    <property type="entry name" value="Aldolase_TIM"/>
</dbReference>
<feature type="domain" description="Radical SAM core" evidence="5">
    <location>
        <begin position="18"/>
        <end position="233"/>
    </location>
</feature>
<dbReference type="Gene3D" id="3.20.20.70">
    <property type="entry name" value="Aldolase class I"/>
    <property type="match status" value="1"/>
</dbReference>
<dbReference type="InterPro" id="IPR006638">
    <property type="entry name" value="Elp3/MiaA/NifB-like_rSAM"/>
</dbReference>
<dbReference type="PROSITE" id="PS51918">
    <property type="entry name" value="RADICAL_SAM"/>
    <property type="match status" value="1"/>
</dbReference>
<evidence type="ECO:0000259" key="5">
    <source>
        <dbReference type="PROSITE" id="PS51918"/>
    </source>
</evidence>
<organism evidence="6 7">
    <name type="scientific">Thermosipho japonicus</name>
    <dbReference type="NCBI Taxonomy" id="90323"/>
    <lineage>
        <taxon>Bacteria</taxon>
        <taxon>Thermotogati</taxon>
        <taxon>Thermotogota</taxon>
        <taxon>Thermotogae</taxon>
        <taxon>Thermotogales</taxon>
        <taxon>Fervidobacteriaceae</taxon>
        <taxon>Thermosipho</taxon>
    </lineage>
</organism>
<keyword evidence="2" id="KW-0479">Metal-binding</keyword>
<keyword evidence="7" id="KW-1185">Reference proteome</keyword>
<dbReference type="CDD" id="cd01335">
    <property type="entry name" value="Radical_SAM"/>
    <property type="match status" value="1"/>
</dbReference>
<comment type="caution">
    <text evidence="6">The sequence shown here is derived from an EMBL/GenBank/DDBJ whole genome shotgun (WGS) entry which is preliminary data.</text>
</comment>
<keyword evidence="3" id="KW-0408">Iron</keyword>
<dbReference type="SFLD" id="SFLDS00029">
    <property type="entry name" value="Radical_SAM"/>
    <property type="match status" value="1"/>
</dbReference>
<accession>A0A841GMS3</accession>
<dbReference type="EC" id="2.8.1.6" evidence="6"/>
<evidence type="ECO:0000256" key="1">
    <source>
        <dbReference type="ARBA" id="ARBA00022691"/>
    </source>
</evidence>
<dbReference type="RefSeq" id="WP_184619878.1">
    <property type="nucleotide sequence ID" value="NZ_JACHEX010000005.1"/>
</dbReference>
<reference evidence="6 7" key="1">
    <citation type="submission" date="2020-08" db="EMBL/GenBank/DDBJ databases">
        <title>Genomic Encyclopedia of Type Strains, Phase IV (KMG-IV): sequencing the most valuable type-strain genomes for metagenomic binning, comparative biology and taxonomic classification.</title>
        <authorList>
            <person name="Goeker M."/>
        </authorList>
    </citation>
    <scope>NUCLEOTIDE SEQUENCE [LARGE SCALE GENOMIC DNA]</scope>
    <source>
        <strain evidence="6 7">DSM 13481</strain>
    </source>
</reference>
<sequence length="297" mass="34438">MILRASYGTLSLLGLVKNSKIKMDTAYFMLDGRCVFNCAFCAHARDARTDNKFLSRIVWKEISVDMIEKLDVKRICLQVVSYKGYNEDLEYLLLKLNGKKVSVSVRALSMKEIDRYFELGADAIGLSVDVVNKELFEKIRGGKFENTLELIKNAAKKYPGHITTHVIVGLGETDKELIEFFYMMKELNVIVALFSFTPIKGTAFEKLPSPSMERYRKIQMARYLIFEEEVPKEVFIFNKERLEKINYPYRQGFGKAFLTSGCSHCTRPYYNEKPSKEPYNYFEYANNLEEIARKVLE</sequence>
<dbReference type="Pfam" id="PF04055">
    <property type="entry name" value="Radical_SAM"/>
    <property type="match status" value="1"/>
</dbReference>
<proteinExistence type="predicted"/>
<evidence type="ECO:0000256" key="3">
    <source>
        <dbReference type="ARBA" id="ARBA00023004"/>
    </source>
</evidence>
<dbReference type="Proteomes" id="UP000555828">
    <property type="component" value="Unassembled WGS sequence"/>
</dbReference>
<dbReference type="InterPro" id="IPR007197">
    <property type="entry name" value="rSAM"/>
</dbReference>
<dbReference type="SUPFAM" id="SSF102114">
    <property type="entry name" value="Radical SAM enzymes"/>
    <property type="match status" value="1"/>
</dbReference>
<keyword evidence="4" id="KW-0411">Iron-sulfur</keyword>
<keyword evidence="6" id="KW-0808">Transferase</keyword>
<dbReference type="PANTHER" id="PTHR43726:SF1">
    <property type="entry name" value="BIOTIN SYNTHASE"/>
    <property type="match status" value="1"/>
</dbReference>
<evidence type="ECO:0000313" key="7">
    <source>
        <dbReference type="Proteomes" id="UP000555828"/>
    </source>
</evidence>
<dbReference type="InterPro" id="IPR034422">
    <property type="entry name" value="HydE/PylB-like"/>
</dbReference>
<dbReference type="SFLD" id="SFLDG01098">
    <property type="entry name" value="Uncharacterised_Radical_SAM_Su"/>
    <property type="match status" value="1"/>
</dbReference>
<dbReference type="PANTHER" id="PTHR43726">
    <property type="entry name" value="3-METHYLORNITHINE SYNTHASE"/>
    <property type="match status" value="1"/>
</dbReference>
<gene>
    <name evidence="6" type="ORF">HNP65_001759</name>
</gene>
<keyword evidence="1" id="KW-0949">S-adenosyl-L-methionine</keyword>
<evidence type="ECO:0000313" key="6">
    <source>
        <dbReference type="EMBL" id="MBB6063295.1"/>
    </source>
</evidence>
<dbReference type="GO" id="GO:0004076">
    <property type="term" value="F:biotin synthase activity"/>
    <property type="evidence" value="ECO:0007669"/>
    <property type="project" value="UniProtKB-EC"/>
</dbReference>
<evidence type="ECO:0000256" key="2">
    <source>
        <dbReference type="ARBA" id="ARBA00022723"/>
    </source>
</evidence>
<dbReference type="AlphaFoldDB" id="A0A841GMS3"/>
<dbReference type="GO" id="GO:0051536">
    <property type="term" value="F:iron-sulfur cluster binding"/>
    <property type="evidence" value="ECO:0007669"/>
    <property type="project" value="UniProtKB-KW"/>
</dbReference>
<dbReference type="GO" id="GO:0046872">
    <property type="term" value="F:metal ion binding"/>
    <property type="evidence" value="ECO:0007669"/>
    <property type="project" value="UniProtKB-KW"/>
</dbReference>
<dbReference type="EMBL" id="JACHEX010000005">
    <property type="protein sequence ID" value="MBB6063295.1"/>
    <property type="molecule type" value="Genomic_DNA"/>
</dbReference>
<evidence type="ECO:0000256" key="4">
    <source>
        <dbReference type="ARBA" id="ARBA00023014"/>
    </source>
</evidence>
<dbReference type="SMART" id="SM00729">
    <property type="entry name" value="Elp3"/>
    <property type="match status" value="1"/>
</dbReference>
<dbReference type="InterPro" id="IPR058240">
    <property type="entry name" value="rSAM_sf"/>
</dbReference>